<dbReference type="AlphaFoldDB" id="S5UJM3"/>
<feature type="region of interest" description="Disordered" evidence="1">
    <location>
        <begin position="1"/>
        <end position="26"/>
    </location>
</feature>
<reference evidence="2 3" key="2">
    <citation type="journal article" date="2013" name="J. Biotechnol.">
        <title>Complete genome sequence of the kirromycin producer Streptomyces collinus Tu 365 consisting of a linear chromosome and two linear plasmids.</title>
        <authorList>
            <person name="Ruckert C."/>
            <person name="Szczepanowski R."/>
            <person name="Albersmeier A."/>
            <person name="Goesmann A."/>
            <person name="Iftime D."/>
            <person name="Musiol E.M."/>
            <person name="Blin K."/>
            <person name="Wohlleben W."/>
            <person name="Puhler A."/>
            <person name="Kalinowski J."/>
            <person name="Weber T."/>
        </authorList>
    </citation>
    <scope>NUCLEOTIDE SEQUENCE [LARGE SCALE GENOMIC DNA]</scope>
    <source>
        <strain evidence="3">DSM 40733 / Tue 365</strain>
    </source>
</reference>
<dbReference type="Proteomes" id="UP000015423">
    <property type="component" value="Chromosome"/>
</dbReference>
<dbReference type="HOGENOM" id="CLU_2289993_0_0_11"/>
<feature type="region of interest" description="Disordered" evidence="1">
    <location>
        <begin position="87"/>
        <end position="114"/>
    </location>
</feature>
<feature type="compositionally biased region" description="Low complexity" evidence="1">
    <location>
        <begin position="87"/>
        <end position="100"/>
    </location>
</feature>
<evidence type="ECO:0000313" key="2">
    <source>
        <dbReference type="EMBL" id="AGS67038.1"/>
    </source>
</evidence>
<dbReference type="PATRIC" id="fig|1214242.5.peg.206"/>
<sequence>MRPPCALGSARPSVIPTSPPPAAAPSTAPTVAALRRVVDELAASTHTIGELMLGVAPVYLSDADAADAVTLLCEAIGEHLEHGLAATPSPAAAAPCTAPSSDRRRSRTLGLWFR</sequence>
<keyword evidence="3" id="KW-1185">Reference proteome</keyword>
<evidence type="ECO:0000256" key="1">
    <source>
        <dbReference type="SAM" id="MobiDB-lite"/>
    </source>
</evidence>
<dbReference type="EMBL" id="CP006259">
    <property type="protein sequence ID" value="AGS67038.1"/>
    <property type="molecule type" value="Genomic_DNA"/>
</dbReference>
<name>S5UJM3_STRC3</name>
<dbReference type="KEGG" id="sci:B446_01000"/>
<gene>
    <name evidence="2" type="ORF">B446_01000</name>
</gene>
<evidence type="ECO:0000313" key="3">
    <source>
        <dbReference type="Proteomes" id="UP000015423"/>
    </source>
</evidence>
<organism evidence="2 3">
    <name type="scientific">Streptomyces collinus (strain DSM 40733 / Tue 365)</name>
    <dbReference type="NCBI Taxonomy" id="1214242"/>
    <lineage>
        <taxon>Bacteria</taxon>
        <taxon>Bacillati</taxon>
        <taxon>Actinomycetota</taxon>
        <taxon>Actinomycetes</taxon>
        <taxon>Kitasatosporales</taxon>
        <taxon>Streptomycetaceae</taxon>
        <taxon>Streptomyces</taxon>
    </lineage>
</organism>
<protein>
    <submittedName>
        <fullName evidence="2">Uncharacterized protein</fullName>
    </submittedName>
</protein>
<accession>S5UJM3</accession>
<dbReference type="eggNOG" id="ENOG5031W9Q">
    <property type="taxonomic scope" value="Bacteria"/>
</dbReference>
<reference evidence="3" key="1">
    <citation type="submission" date="2012-10" db="EMBL/GenBank/DDBJ databases">
        <title>The complete genome sequence of Streptomyces collinus Tu 365.</title>
        <authorList>
            <person name="Ruckert C."/>
            <person name="Szczepanowski R."/>
            <person name="Goesmann A."/>
            <person name="Pross E.K."/>
            <person name="Musiol E.M."/>
            <person name="Blin K."/>
            <person name="Wohlleben W."/>
            <person name="Puhler A."/>
            <person name="Weber T."/>
            <person name="Kalinowski J."/>
        </authorList>
    </citation>
    <scope>NUCLEOTIDE SEQUENCE [LARGE SCALE GENOMIC DNA]</scope>
    <source>
        <strain evidence="3">DSM 40733 / Tue 365</strain>
    </source>
</reference>
<proteinExistence type="predicted"/>